<comment type="caution">
    <text evidence="1">The sequence shown here is derived from an EMBL/GenBank/DDBJ whole genome shotgun (WGS) entry which is preliminary data.</text>
</comment>
<dbReference type="Proteomes" id="UP001528673">
    <property type="component" value="Unassembled WGS sequence"/>
</dbReference>
<protein>
    <submittedName>
        <fullName evidence="1">Uncharacterized protein</fullName>
    </submittedName>
</protein>
<sequence>MTLLLRQQRNDRRAGYALLRRLGDRAVALLPGVANPDGSHWITNASLTPTAGTLGPDGVRRPGALWFNTAQDSANTIATAVDSPVGFLSDGLGTVEAPGKNATQATGANKPVLRRGVLNTLLSNGVLNSASWNSNNNVTVTNNYATAPDGTTTAARVQVNAANGALIQGLSISANTQFTQMVWVKSNTGSSQTYQFWNGSASIQGTATTDWRPVTPGASSFATGTRFDFGSPTSGADLLVWRPGAFVGVFTPDEIRAQGGIPLTTTVAASSALGNYALEFDGNRVLLAAAPFQPSEDHILIASAINRVSDTASKSVLCIGNAGQGFVEVSFSPSGSIPRAIWKDDAGAQVTIVNDTPVLNAPVVITGRKVGNTRSLRINGITKGTDTTVLGASVANTMSVGARFTINASGSSLFGLFFDGIVIRGTLTDAELLMLERFVAAQTGPVPNSVRF</sequence>
<name>A0ABT5MV59_9BURK</name>
<proteinExistence type="predicted"/>
<keyword evidence="2" id="KW-1185">Reference proteome</keyword>
<evidence type="ECO:0000313" key="2">
    <source>
        <dbReference type="Proteomes" id="UP001528673"/>
    </source>
</evidence>
<dbReference type="RefSeq" id="WP_273949257.1">
    <property type="nucleotide sequence ID" value="NZ_JAQSIP010000002.1"/>
</dbReference>
<evidence type="ECO:0000313" key="1">
    <source>
        <dbReference type="EMBL" id="MDD0837930.1"/>
    </source>
</evidence>
<organism evidence="1 2">
    <name type="scientific">Curvibacter cyanobacteriorum</name>
    <dbReference type="NCBI Taxonomy" id="3026422"/>
    <lineage>
        <taxon>Bacteria</taxon>
        <taxon>Pseudomonadati</taxon>
        <taxon>Pseudomonadota</taxon>
        <taxon>Betaproteobacteria</taxon>
        <taxon>Burkholderiales</taxon>
        <taxon>Comamonadaceae</taxon>
        <taxon>Curvibacter</taxon>
    </lineage>
</organism>
<accession>A0ABT5MV59</accession>
<reference evidence="1 2" key="1">
    <citation type="submission" date="2023-02" db="EMBL/GenBank/DDBJ databases">
        <title>Bacterial whole genomic sequence of Curvibacter sp. HBC61.</title>
        <authorList>
            <person name="Le V."/>
            <person name="Ko S.-R."/>
            <person name="Ahn C.-Y."/>
            <person name="Oh H.-M."/>
        </authorList>
    </citation>
    <scope>NUCLEOTIDE SEQUENCE [LARGE SCALE GENOMIC DNA]</scope>
    <source>
        <strain evidence="1 2">HBC61</strain>
    </source>
</reference>
<dbReference type="EMBL" id="JAQSIP010000002">
    <property type="protein sequence ID" value="MDD0837930.1"/>
    <property type="molecule type" value="Genomic_DNA"/>
</dbReference>
<gene>
    <name evidence="1" type="ORF">PSQ40_05030</name>
</gene>